<dbReference type="Gene3D" id="3.40.50.2300">
    <property type="match status" value="1"/>
</dbReference>
<dbReference type="CDD" id="cd06170">
    <property type="entry name" value="LuxR_C_like"/>
    <property type="match status" value="1"/>
</dbReference>
<dbReference type="InterPro" id="IPR039420">
    <property type="entry name" value="WalR-like"/>
</dbReference>
<dbReference type="PRINTS" id="PR00038">
    <property type="entry name" value="HTHLUXR"/>
</dbReference>
<dbReference type="PROSITE" id="PS50043">
    <property type="entry name" value="HTH_LUXR_2"/>
    <property type="match status" value="1"/>
</dbReference>
<evidence type="ECO:0000259" key="9">
    <source>
        <dbReference type="PROSITE" id="PS50110"/>
    </source>
</evidence>
<dbReference type="InterPro" id="IPR000792">
    <property type="entry name" value="Tscrpt_reg_LuxR_C"/>
</dbReference>
<keyword evidence="4" id="KW-0238">DNA-binding</keyword>
<dbReference type="PANTHER" id="PTHR43214:SF43">
    <property type="entry name" value="TWO-COMPONENT RESPONSE REGULATOR"/>
    <property type="match status" value="1"/>
</dbReference>
<keyword evidence="3" id="KW-0805">Transcription regulation</keyword>
<evidence type="ECO:0000256" key="2">
    <source>
        <dbReference type="ARBA" id="ARBA00022553"/>
    </source>
</evidence>
<evidence type="ECO:0000256" key="6">
    <source>
        <dbReference type="ARBA" id="ARBA00024867"/>
    </source>
</evidence>
<dbReference type="EMBL" id="FQXJ01000003">
    <property type="protein sequence ID" value="SHH28011.1"/>
    <property type="molecule type" value="Genomic_DNA"/>
</dbReference>
<feature type="domain" description="HTH luxR-type" evidence="8">
    <location>
        <begin position="167"/>
        <end position="232"/>
    </location>
</feature>
<evidence type="ECO:0000259" key="8">
    <source>
        <dbReference type="PROSITE" id="PS50043"/>
    </source>
</evidence>
<evidence type="ECO:0000313" key="11">
    <source>
        <dbReference type="Proteomes" id="UP000183954"/>
    </source>
</evidence>
<dbReference type="InterPro" id="IPR016032">
    <property type="entry name" value="Sig_transdc_resp-reg_C-effctor"/>
</dbReference>
<evidence type="ECO:0000256" key="3">
    <source>
        <dbReference type="ARBA" id="ARBA00023015"/>
    </source>
</evidence>
<dbReference type="SUPFAM" id="SSF52172">
    <property type="entry name" value="CheY-like"/>
    <property type="match status" value="1"/>
</dbReference>
<reference evidence="11" key="1">
    <citation type="submission" date="2016-11" db="EMBL/GenBank/DDBJ databases">
        <authorList>
            <person name="Varghese N."/>
            <person name="Submissions S."/>
        </authorList>
    </citation>
    <scope>NUCLEOTIDE SEQUENCE [LARGE SCALE GENOMIC DNA]</scope>
    <source>
        <strain evidence="11">DSM 15449</strain>
    </source>
</reference>
<name>A0A1M5RPG0_9FIRM</name>
<feature type="domain" description="Response regulatory" evidence="9">
    <location>
        <begin position="16"/>
        <end position="131"/>
    </location>
</feature>
<sequence>MCYVYLSRKDEKVQMKLMLADDHPLFLEGLQYLLETYGIKVAGVAKDGKEALVQARLLKPDIILMDIMMPECSGIDALKLIKAEMPDIKVVMLTTSEEDEDLFEAVKYGASGYLLKSTNAKELVGMLSDLEKGEVPLSAGLADRFLKEFRPNSVHEQKLFRHESEETKRGKLQLTERQLEILEMVARGITYKEAGEALGLTERTLKYHMGRIIELLHLENRAQVIAYAAQIGLVKNMKDNAG</sequence>
<comment type="function">
    <text evidence="6">May play the central regulatory role in sporulation. It may be an element of the effector pathway responsible for the activation of sporulation genes in response to nutritional stress. Spo0A may act in concert with spo0H (a sigma factor) to control the expression of some genes that are critical to the sporulation process.</text>
</comment>
<dbReference type="Proteomes" id="UP000183954">
    <property type="component" value="Unassembled WGS sequence"/>
</dbReference>
<dbReference type="GO" id="GO:0006355">
    <property type="term" value="P:regulation of DNA-templated transcription"/>
    <property type="evidence" value="ECO:0007669"/>
    <property type="project" value="InterPro"/>
</dbReference>
<dbReference type="GO" id="GO:0003677">
    <property type="term" value="F:DNA binding"/>
    <property type="evidence" value="ECO:0007669"/>
    <property type="project" value="UniProtKB-KW"/>
</dbReference>
<evidence type="ECO:0000256" key="1">
    <source>
        <dbReference type="ARBA" id="ARBA00018672"/>
    </source>
</evidence>
<organism evidence="10 11">
    <name type="scientific">Desulfosporosinus lacus DSM 15449</name>
    <dbReference type="NCBI Taxonomy" id="1121420"/>
    <lineage>
        <taxon>Bacteria</taxon>
        <taxon>Bacillati</taxon>
        <taxon>Bacillota</taxon>
        <taxon>Clostridia</taxon>
        <taxon>Eubacteriales</taxon>
        <taxon>Desulfitobacteriaceae</taxon>
        <taxon>Desulfosporosinus</taxon>
    </lineage>
</organism>
<dbReference type="STRING" id="1121420.SAMN02746098_00617"/>
<dbReference type="PROSITE" id="PS50110">
    <property type="entry name" value="RESPONSE_REGULATORY"/>
    <property type="match status" value="1"/>
</dbReference>
<dbReference type="InterPro" id="IPR058245">
    <property type="entry name" value="NreC/VraR/RcsB-like_REC"/>
</dbReference>
<dbReference type="SMART" id="SM00448">
    <property type="entry name" value="REC"/>
    <property type="match status" value="1"/>
</dbReference>
<dbReference type="SUPFAM" id="SSF46894">
    <property type="entry name" value="C-terminal effector domain of the bipartite response regulators"/>
    <property type="match status" value="1"/>
</dbReference>
<evidence type="ECO:0000256" key="5">
    <source>
        <dbReference type="ARBA" id="ARBA00023163"/>
    </source>
</evidence>
<keyword evidence="11" id="KW-1185">Reference proteome</keyword>
<dbReference type="SMART" id="SM00421">
    <property type="entry name" value="HTH_LUXR"/>
    <property type="match status" value="1"/>
</dbReference>
<dbReference type="CDD" id="cd17535">
    <property type="entry name" value="REC_NarL-like"/>
    <property type="match status" value="1"/>
</dbReference>
<protein>
    <recommendedName>
        <fullName evidence="1">Stage 0 sporulation protein A homolog</fullName>
    </recommendedName>
</protein>
<dbReference type="Pfam" id="PF00196">
    <property type="entry name" value="GerE"/>
    <property type="match status" value="1"/>
</dbReference>
<gene>
    <name evidence="10" type="ORF">SAMN02746098_00617</name>
</gene>
<dbReference type="AlphaFoldDB" id="A0A1M5RPG0"/>
<keyword evidence="5" id="KW-0804">Transcription</keyword>
<feature type="modified residue" description="4-aspartylphosphate" evidence="7">
    <location>
        <position position="66"/>
    </location>
</feature>
<keyword evidence="2 7" id="KW-0597">Phosphoprotein</keyword>
<accession>A0A1M5RPG0</accession>
<evidence type="ECO:0000256" key="7">
    <source>
        <dbReference type="PROSITE-ProRule" id="PRU00169"/>
    </source>
</evidence>
<dbReference type="Pfam" id="PF00072">
    <property type="entry name" value="Response_reg"/>
    <property type="match status" value="1"/>
</dbReference>
<evidence type="ECO:0000256" key="4">
    <source>
        <dbReference type="ARBA" id="ARBA00023125"/>
    </source>
</evidence>
<dbReference type="InterPro" id="IPR001789">
    <property type="entry name" value="Sig_transdc_resp-reg_receiver"/>
</dbReference>
<dbReference type="PANTHER" id="PTHR43214">
    <property type="entry name" value="TWO-COMPONENT RESPONSE REGULATOR"/>
    <property type="match status" value="1"/>
</dbReference>
<proteinExistence type="predicted"/>
<evidence type="ECO:0000313" key="10">
    <source>
        <dbReference type="EMBL" id="SHH28011.1"/>
    </source>
</evidence>
<dbReference type="GO" id="GO:0000160">
    <property type="term" value="P:phosphorelay signal transduction system"/>
    <property type="evidence" value="ECO:0007669"/>
    <property type="project" value="InterPro"/>
</dbReference>
<dbReference type="InterPro" id="IPR011006">
    <property type="entry name" value="CheY-like_superfamily"/>
</dbReference>